<protein>
    <submittedName>
        <fullName evidence="2">Uncharacterized protein</fullName>
    </submittedName>
</protein>
<gene>
    <name evidence="2" type="primary">28</name>
    <name evidence="2" type="ORF">PBI_NAZO_28</name>
</gene>
<sequence>MKIGKYTPSQIRKAIVAVAGAIGLLATSFLEDFVGLIPDSWSGPVTWVIGVAIALGVFLTKNAPLIDAADEL</sequence>
<dbReference type="EMBL" id="KX641262">
    <property type="protein sequence ID" value="AOT24867.1"/>
    <property type="molecule type" value="Genomic_DNA"/>
</dbReference>
<accession>A0A1D8EUY7</accession>
<organism evidence="2 3">
    <name type="scientific">Mycobacterium phage Nazo</name>
    <dbReference type="NCBI Taxonomy" id="1897547"/>
    <lineage>
        <taxon>Viruses</taxon>
        <taxon>Duplodnaviria</taxon>
        <taxon>Heunggongvirae</taxon>
        <taxon>Uroviricota</taxon>
        <taxon>Caudoviricetes</taxon>
        <taxon>Pclasvirinae</taxon>
        <taxon>Bignuzvirus</taxon>
        <taxon>Bignuzvirus bignuz</taxon>
    </lineage>
</organism>
<proteinExistence type="predicted"/>
<dbReference type="Proteomes" id="UP000223831">
    <property type="component" value="Genome"/>
</dbReference>
<evidence type="ECO:0000256" key="1">
    <source>
        <dbReference type="SAM" id="Phobius"/>
    </source>
</evidence>
<keyword evidence="1" id="KW-0472">Membrane</keyword>
<keyword evidence="1" id="KW-1133">Transmembrane helix</keyword>
<reference evidence="2 3" key="1">
    <citation type="submission" date="2016-07" db="EMBL/GenBank/DDBJ databases">
        <authorList>
            <person name="Adam N."/>
            <person name="Zuma S.H."/>
            <person name="Shabalala X.C."/>
            <person name="Zuke Z.H."/>
            <person name="Mpangane S."/>
            <person name="Maenetje N."/>
            <person name="Lafia M."/>
            <person name="Tshabalala L.M."/>
            <person name="Zwane T.C."/>
            <person name="Garlena R.A."/>
            <person name="Russell D.A."/>
            <person name="Bowman C.A."/>
            <person name="Rubin E."/>
            <person name="Larsen M.H."/>
            <person name="Guerrero C.A."/>
            <person name="Jacobs-Sera D."/>
            <person name="Hatfull G.F."/>
        </authorList>
    </citation>
    <scope>NUCLEOTIDE SEQUENCE [LARGE SCALE GENOMIC DNA]</scope>
</reference>
<keyword evidence="1" id="KW-0812">Transmembrane</keyword>
<name>A0A1D8EUY7_9CAUD</name>
<feature type="transmembrane region" description="Helical" evidence="1">
    <location>
        <begin position="40"/>
        <end position="59"/>
    </location>
</feature>
<evidence type="ECO:0000313" key="2">
    <source>
        <dbReference type="EMBL" id="AOT24867.1"/>
    </source>
</evidence>
<evidence type="ECO:0000313" key="3">
    <source>
        <dbReference type="Proteomes" id="UP000223831"/>
    </source>
</evidence>